<dbReference type="Gene3D" id="1.25.40.20">
    <property type="entry name" value="Ankyrin repeat-containing domain"/>
    <property type="match status" value="2"/>
</dbReference>
<dbReference type="PROSITE" id="PS50297">
    <property type="entry name" value="ANK_REP_REGION"/>
    <property type="match status" value="6"/>
</dbReference>
<dbReference type="PRINTS" id="PR01415">
    <property type="entry name" value="ANKYRIN"/>
</dbReference>
<dbReference type="GO" id="GO:0007165">
    <property type="term" value="P:signal transduction"/>
    <property type="evidence" value="ECO:0007669"/>
    <property type="project" value="InterPro"/>
</dbReference>
<keyword evidence="4" id="KW-1185">Reference proteome</keyword>
<dbReference type="InterPro" id="IPR000488">
    <property type="entry name" value="Death_dom"/>
</dbReference>
<gene>
    <name evidence="3" type="primary">Ankdd1b</name>
    <name evidence="3" type="ORF">N1851_017923</name>
</gene>
<dbReference type="SUPFAM" id="SSF48403">
    <property type="entry name" value="Ankyrin repeat"/>
    <property type="match status" value="1"/>
</dbReference>
<dbReference type="Proteomes" id="UP001174136">
    <property type="component" value="Unassembled WGS sequence"/>
</dbReference>
<feature type="repeat" description="ANK" evidence="1">
    <location>
        <begin position="230"/>
        <end position="253"/>
    </location>
</feature>
<feature type="repeat" description="ANK" evidence="1">
    <location>
        <begin position="329"/>
        <end position="361"/>
    </location>
</feature>
<accession>A0AA47NYS0</accession>
<dbReference type="PROSITE" id="PS50088">
    <property type="entry name" value="ANK_REPEAT"/>
    <property type="match status" value="7"/>
</dbReference>
<dbReference type="EMBL" id="JAOPHQ010003200">
    <property type="protein sequence ID" value="KAK0143866.1"/>
    <property type="molecule type" value="Genomic_DNA"/>
</dbReference>
<proteinExistence type="predicted"/>
<dbReference type="SUPFAM" id="SSF47986">
    <property type="entry name" value="DEATH domain"/>
    <property type="match status" value="1"/>
</dbReference>
<feature type="repeat" description="ANK" evidence="1">
    <location>
        <begin position="94"/>
        <end position="126"/>
    </location>
</feature>
<dbReference type="InterPro" id="IPR011029">
    <property type="entry name" value="DEATH-like_dom_sf"/>
</dbReference>
<feature type="repeat" description="ANK" evidence="1">
    <location>
        <begin position="263"/>
        <end position="295"/>
    </location>
</feature>
<organism evidence="3 4">
    <name type="scientific">Merluccius polli</name>
    <name type="common">Benguela hake</name>
    <name type="synonym">Merluccius cadenati</name>
    <dbReference type="NCBI Taxonomy" id="89951"/>
    <lineage>
        <taxon>Eukaryota</taxon>
        <taxon>Metazoa</taxon>
        <taxon>Chordata</taxon>
        <taxon>Craniata</taxon>
        <taxon>Vertebrata</taxon>
        <taxon>Euteleostomi</taxon>
        <taxon>Actinopterygii</taxon>
        <taxon>Neopterygii</taxon>
        <taxon>Teleostei</taxon>
        <taxon>Neoteleostei</taxon>
        <taxon>Acanthomorphata</taxon>
        <taxon>Zeiogadaria</taxon>
        <taxon>Gadariae</taxon>
        <taxon>Gadiformes</taxon>
        <taxon>Gadoidei</taxon>
        <taxon>Merlucciidae</taxon>
        <taxon>Merluccius</taxon>
    </lineage>
</organism>
<name>A0AA47NYS0_MERPO</name>
<dbReference type="AlphaFoldDB" id="A0AA47NYS0"/>
<dbReference type="InterPro" id="IPR052457">
    <property type="entry name" value="Ankyrin-DD_containing_protein"/>
</dbReference>
<comment type="caution">
    <text evidence="3">The sequence shown here is derived from an EMBL/GenBank/DDBJ whole genome shotgun (WGS) entry which is preliminary data.</text>
</comment>
<keyword evidence="1" id="KW-0040">ANK repeat</keyword>
<dbReference type="Pfam" id="PF00023">
    <property type="entry name" value="Ank"/>
    <property type="match status" value="1"/>
</dbReference>
<evidence type="ECO:0000259" key="2">
    <source>
        <dbReference type="PROSITE" id="PS50017"/>
    </source>
</evidence>
<dbReference type="PANTHER" id="PTHR24125">
    <property type="entry name" value="ANKYRIN REPEAT AND DEATH DOMAIN-CONTAINING PROTEIN"/>
    <property type="match status" value="1"/>
</dbReference>
<dbReference type="Pfam" id="PF12796">
    <property type="entry name" value="Ank_2"/>
    <property type="match status" value="3"/>
</dbReference>
<evidence type="ECO:0000313" key="3">
    <source>
        <dbReference type="EMBL" id="KAK0143866.1"/>
    </source>
</evidence>
<reference evidence="3" key="1">
    <citation type="journal article" date="2023" name="Front. Mar. Sci.">
        <title>A new Merluccius polli reference genome to investigate the effects of global change in West African waters.</title>
        <authorList>
            <person name="Mateo J.L."/>
            <person name="Blanco-Fernandez C."/>
            <person name="Garcia-Vazquez E."/>
            <person name="Machado-Schiaffino G."/>
        </authorList>
    </citation>
    <scope>NUCLEOTIDE SEQUENCE</scope>
    <source>
        <strain evidence="3">C29</strain>
        <tissue evidence="3">Fin</tissue>
    </source>
</reference>
<dbReference type="CDD" id="cd01670">
    <property type="entry name" value="Death"/>
    <property type="match status" value="1"/>
</dbReference>
<dbReference type="PROSITE" id="PS50017">
    <property type="entry name" value="DEATH_DOMAIN"/>
    <property type="match status" value="1"/>
</dbReference>
<dbReference type="PANTHER" id="PTHR24125:SF1">
    <property type="entry name" value="ANKYRIN REPEAT AND DEATH DOMAIN-CONTAINING PROTEIN 1B"/>
    <property type="match status" value="1"/>
</dbReference>
<feature type="repeat" description="ANK" evidence="1">
    <location>
        <begin position="127"/>
        <end position="159"/>
    </location>
</feature>
<feature type="repeat" description="ANK" evidence="1">
    <location>
        <begin position="362"/>
        <end position="394"/>
    </location>
</feature>
<evidence type="ECO:0000313" key="4">
    <source>
        <dbReference type="Proteomes" id="UP001174136"/>
    </source>
</evidence>
<dbReference type="SMART" id="SM00248">
    <property type="entry name" value="ANK"/>
    <property type="match status" value="10"/>
</dbReference>
<feature type="domain" description="Death" evidence="2">
    <location>
        <begin position="470"/>
        <end position="544"/>
    </location>
</feature>
<protein>
    <submittedName>
        <fullName evidence="3">Ankyrin repeat and death domain-containing protein 1B</fullName>
    </submittedName>
</protein>
<sequence length="555" mass="62322">MALRRGQHRHPGAKVNLNPTTWVRSETLKGFTDLVRPKQPQTAENTMEPYESMFNTKEMLLETERKFIEAAKRNDVESMKCLGRGLNANVKNVHNRTALHYAVAGKNTEAVELLLLWRVKVDQKDNHGVAPIHLAAWFGCLTILKMLVRAGADSKICNKEGLNILHCAVINNHTEIVEYIVEDLQMKELDKMKASVHTAFGLAAEHGCVEMLCMLMSPSYEMATARPNKNGDTPLHLAAANGHLDGVEILLQNFETRDEVNGAGETALYLAAERGNEECARVLLQAGCDPNIVTLTERSPLHPVAERGDASLLTLLLDHQAQTDFQDQHLEAPLHLAVKNCHIPAIYMLLEAGCNLHVTDKRSQTAMHLAAELARVDIVEMLLKAGLDLTVCDKHQKTALGVAARADEVVIVDMIIKAERYNAWKAAHPELNENLRSQCPLTFKLDHRPETKQFRTMVWHLTYRLLKPGDWKRLAELWDFTKEQVEAIEEQWTGQHSYREHGNRMLLIWHHTVELAGKSPAKELYQGLISTSNRTAADKLRVETETGSSKNCSIS</sequence>
<dbReference type="InterPro" id="IPR002110">
    <property type="entry name" value="Ankyrin_rpt"/>
</dbReference>
<feature type="repeat" description="ANK" evidence="1">
    <location>
        <begin position="296"/>
        <end position="328"/>
    </location>
</feature>
<dbReference type="InterPro" id="IPR036770">
    <property type="entry name" value="Ankyrin_rpt-contain_sf"/>
</dbReference>
<evidence type="ECO:0000256" key="1">
    <source>
        <dbReference type="PROSITE-ProRule" id="PRU00023"/>
    </source>
</evidence>
<dbReference type="Gene3D" id="1.10.533.10">
    <property type="entry name" value="Death Domain, Fas"/>
    <property type="match status" value="1"/>
</dbReference>